<dbReference type="AlphaFoldDB" id="A0A2H1WRB4"/>
<feature type="region of interest" description="Disordered" evidence="1">
    <location>
        <begin position="140"/>
        <end position="160"/>
    </location>
</feature>
<feature type="compositionally biased region" description="Basic residues" evidence="1">
    <location>
        <begin position="145"/>
        <end position="160"/>
    </location>
</feature>
<reference evidence="2" key="1">
    <citation type="submission" date="2016-07" db="EMBL/GenBank/DDBJ databases">
        <authorList>
            <person name="Bretaudeau A."/>
        </authorList>
    </citation>
    <scope>NUCLEOTIDE SEQUENCE</scope>
    <source>
        <strain evidence="2">Rice</strain>
        <tissue evidence="2">Whole body</tissue>
    </source>
</reference>
<name>A0A2H1WRB4_SPOFR</name>
<dbReference type="EMBL" id="ODYU01010468">
    <property type="protein sequence ID" value="SOQ55601.1"/>
    <property type="molecule type" value="Genomic_DNA"/>
</dbReference>
<organism evidence="2">
    <name type="scientific">Spodoptera frugiperda</name>
    <name type="common">Fall armyworm</name>
    <dbReference type="NCBI Taxonomy" id="7108"/>
    <lineage>
        <taxon>Eukaryota</taxon>
        <taxon>Metazoa</taxon>
        <taxon>Ecdysozoa</taxon>
        <taxon>Arthropoda</taxon>
        <taxon>Hexapoda</taxon>
        <taxon>Insecta</taxon>
        <taxon>Pterygota</taxon>
        <taxon>Neoptera</taxon>
        <taxon>Endopterygota</taxon>
        <taxon>Lepidoptera</taxon>
        <taxon>Glossata</taxon>
        <taxon>Ditrysia</taxon>
        <taxon>Noctuoidea</taxon>
        <taxon>Noctuidae</taxon>
        <taxon>Amphipyrinae</taxon>
        <taxon>Spodoptera</taxon>
    </lineage>
</organism>
<evidence type="ECO:0000256" key="1">
    <source>
        <dbReference type="SAM" id="MobiDB-lite"/>
    </source>
</evidence>
<protein>
    <submittedName>
        <fullName evidence="2">SFRICE_036496</fullName>
    </submittedName>
</protein>
<sequence length="160" mass="18806">MEGKHFSPQYPDCNHIARKYVKVEISDDLARQLAAEDNAVYPIYEKKLSDYERMKNNSLQTNELLRCRWKSFVRNIEKRKHEPFIFPNLRDFHFVNNSLQYRPNETITNRPSYRFQMGEGPGVDKFGQIPIPHYIPDNIPITASKTKHGKKVAKKPTAKK</sequence>
<evidence type="ECO:0000313" key="2">
    <source>
        <dbReference type="EMBL" id="SOQ55601.1"/>
    </source>
</evidence>
<accession>A0A2H1WRB4</accession>
<gene>
    <name evidence="2" type="ORF">SFRICE_036496</name>
</gene>
<proteinExistence type="predicted"/>